<dbReference type="InterPro" id="IPR036259">
    <property type="entry name" value="MFS_trans_sf"/>
</dbReference>
<evidence type="ECO:0000256" key="3">
    <source>
        <dbReference type="ARBA" id="ARBA00022692"/>
    </source>
</evidence>
<feature type="transmembrane region" description="Helical" evidence="7">
    <location>
        <begin position="441"/>
        <end position="459"/>
    </location>
</feature>
<dbReference type="InterPro" id="IPR000109">
    <property type="entry name" value="POT_fam"/>
</dbReference>
<evidence type="ECO:0000256" key="2">
    <source>
        <dbReference type="ARBA" id="ARBA00005982"/>
    </source>
</evidence>
<evidence type="ECO:0000256" key="1">
    <source>
        <dbReference type="ARBA" id="ARBA00004141"/>
    </source>
</evidence>
<reference evidence="8 9" key="1">
    <citation type="submission" date="2017-12" db="EMBL/GenBank/DDBJ databases">
        <title>Comparative genomics of Botrytis spp.</title>
        <authorList>
            <person name="Valero-Jimenez C.A."/>
            <person name="Tapia P."/>
            <person name="Veloso J."/>
            <person name="Silva-Moreno E."/>
            <person name="Staats M."/>
            <person name="Valdes J.H."/>
            <person name="Van Kan J.A.L."/>
        </authorList>
    </citation>
    <scope>NUCLEOTIDE SEQUENCE [LARGE SCALE GENOMIC DNA]</scope>
    <source>
        <strain evidence="8 9">MUCL435</strain>
    </source>
</reference>
<dbReference type="GO" id="GO:0022857">
    <property type="term" value="F:transmembrane transporter activity"/>
    <property type="evidence" value="ECO:0007669"/>
    <property type="project" value="InterPro"/>
</dbReference>
<keyword evidence="5 7" id="KW-0472">Membrane</keyword>
<comment type="caution">
    <text evidence="8">The sequence shown here is derived from an EMBL/GenBank/DDBJ whole genome shotgun (WGS) entry which is preliminary data.</text>
</comment>
<proteinExistence type="inferred from homology"/>
<dbReference type="OrthoDB" id="8904098at2759"/>
<feature type="transmembrane region" description="Helical" evidence="7">
    <location>
        <begin position="375"/>
        <end position="395"/>
    </location>
</feature>
<keyword evidence="3 7" id="KW-0812">Transmembrane</keyword>
<gene>
    <name evidence="8" type="ORF">BGAL_0314g00010</name>
</gene>
<dbReference type="Gene3D" id="1.20.1250.20">
    <property type="entry name" value="MFS general substrate transporter like domains"/>
    <property type="match status" value="1"/>
</dbReference>
<evidence type="ECO:0000256" key="7">
    <source>
        <dbReference type="SAM" id="Phobius"/>
    </source>
</evidence>
<evidence type="ECO:0000313" key="9">
    <source>
        <dbReference type="Proteomes" id="UP000308671"/>
    </source>
</evidence>
<feature type="transmembrane region" description="Helical" evidence="7">
    <location>
        <begin position="141"/>
        <end position="164"/>
    </location>
</feature>
<dbReference type="SUPFAM" id="SSF103473">
    <property type="entry name" value="MFS general substrate transporter"/>
    <property type="match status" value="1"/>
</dbReference>
<sequence>MEEQGQESLPRDATKEEIETLSHESDKIPFTAWLLAFTGAAAQLTRFGITVAWPENYLQNPPGDKTLPGALDLGESKATIIQNSFLFFQYLTPMPFALLSDAWLGRYKTMLFSLGLMVIGYTVLFVTALPSSLEHKAGLGGLVATMILTGLGQGGLSAVMYPFIGDQIPETNPTIKRNSKGKLVVTDRKLAIQYVFSGYYWMVNIAALSSIPTTFMEKYIGFWAAFLLPTCVLLVTIIPVIVWNKRLVKLPPQGNILPQAGRVLLIATSSKFHLSAALPQYQIQHYNHSVPWNSSFIDEIRRGLKSCRVIISFVVFWLCYNQTTNNLISQAGQMQSPGISNDTIQSLNAIACIIMGPLIQHTLSYFQRRKIPLGPILRMTIGFSFIAAGIGYAAGLQQLIYSRGPCYYYPLECAAARVPQDSAQNINVQANKVSVWLQTPLQFLLAIGEILCLVSLSEYTYTEAPTNLKALVQAFQAVAAALGAAIGIGLGPVSRNPWLVIMFACLAGTMAITAVIFWVVFRSHDIDCAKADVADAVDSVDRNENGGQRDDLEAVGCKKKTADVDSHHGEKSISSNAVKAVEVSL</sequence>
<feature type="compositionally biased region" description="Basic and acidic residues" evidence="6">
    <location>
        <begin position="9"/>
        <end position="22"/>
    </location>
</feature>
<comment type="similarity">
    <text evidence="2">Belongs to the major facilitator superfamily. Proton-dependent oligopeptide transporter (POT/PTR) (TC 2.A.17) family.</text>
</comment>
<comment type="subcellular location">
    <subcellularLocation>
        <location evidence="1">Membrane</location>
        <topology evidence="1">Multi-pass membrane protein</topology>
    </subcellularLocation>
</comment>
<feature type="transmembrane region" description="Helical" evidence="7">
    <location>
        <begin position="220"/>
        <end position="243"/>
    </location>
</feature>
<feature type="transmembrane region" description="Helical" evidence="7">
    <location>
        <begin position="471"/>
        <end position="492"/>
    </location>
</feature>
<feature type="transmembrane region" description="Helical" evidence="7">
    <location>
        <begin position="306"/>
        <end position="323"/>
    </location>
</feature>
<feature type="transmembrane region" description="Helical" evidence="7">
    <location>
        <begin position="110"/>
        <end position="129"/>
    </location>
</feature>
<dbReference type="AlphaFoldDB" id="A0A4S8QV18"/>
<evidence type="ECO:0000313" key="8">
    <source>
        <dbReference type="EMBL" id="THV47385.1"/>
    </source>
</evidence>
<dbReference type="GO" id="GO:0016020">
    <property type="term" value="C:membrane"/>
    <property type="evidence" value="ECO:0007669"/>
    <property type="project" value="UniProtKB-SubCell"/>
</dbReference>
<organism evidence="8 9">
    <name type="scientific">Botrytis galanthina</name>
    <dbReference type="NCBI Taxonomy" id="278940"/>
    <lineage>
        <taxon>Eukaryota</taxon>
        <taxon>Fungi</taxon>
        <taxon>Dikarya</taxon>
        <taxon>Ascomycota</taxon>
        <taxon>Pezizomycotina</taxon>
        <taxon>Leotiomycetes</taxon>
        <taxon>Helotiales</taxon>
        <taxon>Sclerotiniaceae</taxon>
        <taxon>Botrytis</taxon>
    </lineage>
</organism>
<feature type="transmembrane region" description="Helical" evidence="7">
    <location>
        <begin position="343"/>
        <end position="363"/>
    </location>
</feature>
<dbReference type="EMBL" id="PQXL01000314">
    <property type="protein sequence ID" value="THV47385.1"/>
    <property type="molecule type" value="Genomic_DNA"/>
</dbReference>
<dbReference type="PANTHER" id="PTHR11654">
    <property type="entry name" value="OLIGOPEPTIDE TRANSPORTER-RELATED"/>
    <property type="match status" value="1"/>
</dbReference>
<name>A0A4S8QV18_9HELO</name>
<accession>A0A4S8QV18</accession>
<evidence type="ECO:0008006" key="10">
    <source>
        <dbReference type="Google" id="ProtNLM"/>
    </source>
</evidence>
<keyword evidence="9" id="KW-1185">Reference proteome</keyword>
<keyword evidence="4 7" id="KW-1133">Transmembrane helix</keyword>
<evidence type="ECO:0000256" key="6">
    <source>
        <dbReference type="SAM" id="MobiDB-lite"/>
    </source>
</evidence>
<feature type="region of interest" description="Disordered" evidence="6">
    <location>
        <begin position="1"/>
        <end position="22"/>
    </location>
</feature>
<protein>
    <recommendedName>
        <fullName evidence="10">Major facilitator superfamily (MFS) profile domain-containing protein</fullName>
    </recommendedName>
</protein>
<evidence type="ECO:0000256" key="4">
    <source>
        <dbReference type="ARBA" id="ARBA00022989"/>
    </source>
</evidence>
<dbReference type="Proteomes" id="UP000308671">
    <property type="component" value="Unassembled WGS sequence"/>
</dbReference>
<feature type="transmembrane region" description="Helical" evidence="7">
    <location>
        <begin position="498"/>
        <end position="521"/>
    </location>
</feature>
<evidence type="ECO:0000256" key="5">
    <source>
        <dbReference type="ARBA" id="ARBA00023136"/>
    </source>
</evidence>
<dbReference type="Pfam" id="PF00854">
    <property type="entry name" value="PTR2"/>
    <property type="match status" value="1"/>
</dbReference>